<dbReference type="InterPro" id="IPR036390">
    <property type="entry name" value="WH_DNA-bd_sf"/>
</dbReference>
<dbReference type="AlphaFoldDB" id="A0A7C3C350"/>
<accession>A0A7C3C350</accession>
<dbReference type="Pfam" id="PF01022">
    <property type="entry name" value="HTH_5"/>
    <property type="match status" value="1"/>
</dbReference>
<comment type="caution">
    <text evidence="5">The sequence shown here is derived from an EMBL/GenBank/DDBJ whole genome shotgun (WGS) entry which is preliminary data.</text>
</comment>
<gene>
    <name evidence="5" type="ORF">ENJ67_00315</name>
</gene>
<evidence type="ECO:0000259" key="4">
    <source>
        <dbReference type="PROSITE" id="PS50987"/>
    </source>
</evidence>
<dbReference type="PRINTS" id="PR00778">
    <property type="entry name" value="HTHARSR"/>
</dbReference>
<dbReference type="SUPFAM" id="SSF46785">
    <property type="entry name" value="Winged helix' DNA-binding domain"/>
    <property type="match status" value="1"/>
</dbReference>
<organism evidence="5">
    <name type="scientific">Sulfurimonas autotrophica</name>
    <dbReference type="NCBI Taxonomy" id="202747"/>
    <lineage>
        <taxon>Bacteria</taxon>
        <taxon>Pseudomonadati</taxon>
        <taxon>Campylobacterota</taxon>
        <taxon>Epsilonproteobacteria</taxon>
        <taxon>Campylobacterales</taxon>
        <taxon>Sulfurimonadaceae</taxon>
        <taxon>Sulfurimonas</taxon>
    </lineage>
</organism>
<dbReference type="PANTHER" id="PTHR43132:SF2">
    <property type="entry name" value="ARSENICAL RESISTANCE OPERON REPRESSOR ARSR-RELATED"/>
    <property type="match status" value="1"/>
</dbReference>
<dbReference type="GO" id="GO:0003700">
    <property type="term" value="F:DNA-binding transcription factor activity"/>
    <property type="evidence" value="ECO:0007669"/>
    <property type="project" value="InterPro"/>
</dbReference>
<keyword evidence="2" id="KW-0238">DNA-binding</keyword>
<dbReference type="PROSITE" id="PS50987">
    <property type="entry name" value="HTH_ARSR_2"/>
    <property type="match status" value="1"/>
</dbReference>
<sequence length="100" mass="11563">MNTLVQTAKILSDINRVKIIALMHREKELCVCEICDTLQLSQPLVSRHLKQMREADIVQTRQSSKWIIYMLKQNNLIECLLETIEALSQELPKVVACKKV</sequence>
<feature type="domain" description="HTH arsR-type" evidence="4">
    <location>
        <begin position="1"/>
        <end position="91"/>
    </location>
</feature>
<evidence type="ECO:0000256" key="2">
    <source>
        <dbReference type="ARBA" id="ARBA00023125"/>
    </source>
</evidence>
<dbReference type="CDD" id="cd00090">
    <property type="entry name" value="HTH_ARSR"/>
    <property type="match status" value="1"/>
</dbReference>
<dbReference type="Gene3D" id="1.10.10.10">
    <property type="entry name" value="Winged helix-like DNA-binding domain superfamily/Winged helix DNA-binding domain"/>
    <property type="match status" value="1"/>
</dbReference>
<dbReference type="EMBL" id="DRNH01000017">
    <property type="protein sequence ID" value="HFB53148.1"/>
    <property type="molecule type" value="Genomic_DNA"/>
</dbReference>
<keyword evidence="3" id="KW-0804">Transcription</keyword>
<dbReference type="InterPro" id="IPR051011">
    <property type="entry name" value="Metal_resp_trans_reg"/>
</dbReference>
<protein>
    <submittedName>
        <fullName evidence="5">ArsR family transcriptional regulator</fullName>
    </submittedName>
</protein>
<dbReference type="InterPro" id="IPR011991">
    <property type="entry name" value="ArsR-like_HTH"/>
</dbReference>
<dbReference type="PANTHER" id="PTHR43132">
    <property type="entry name" value="ARSENICAL RESISTANCE OPERON REPRESSOR ARSR-RELATED"/>
    <property type="match status" value="1"/>
</dbReference>
<proteinExistence type="predicted"/>
<dbReference type="InterPro" id="IPR036388">
    <property type="entry name" value="WH-like_DNA-bd_sf"/>
</dbReference>
<dbReference type="SMART" id="SM00418">
    <property type="entry name" value="HTH_ARSR"/>
    <property type="match status" value="1"/>
</dbReference>
<keyword evidence="1" id="KW-0805">Transcription regulation</keyword>
<dbReference type="Proteomes" id="UP000886390">
    <property type="component" value="Unassembled WGS sequence"/>
</dbReference>
<evidence type="ECO:0000256" key="1">
    <source>
        <dbReference type="ARBA" id="ARBA00023015"/>
    </source>
</evidence>
<reference evidence="5" key="1">
    <citation type="journal article" date="2020" name="mSystems">
        <title>Genome- and Community-Level Interaction Insights into Carbon Utilization and Element Cycling Functions of Hydrothermarchaeota in Hydrothermal Sediment.</title>
        <authorList>
            <person name="Zhou Z."/>
            <person name="Liu Y."/>
            <person name="Xu W."/>
            <person name="Pan J."/>
            <person name="Luo Z.H."/>
            <person name="Li M."/>
        </authorList>
    </citation>
    <scope>NUCLEOTIDE SEQUENCE [LARGE SCALE GENOMIC DNA]</scope>
    <source>
        <strain evidence="5">HyVt-507</strain>
    </source>
</reference>
<dbReference type="InterPro" id="IPR001845">
    <property type="entry name" value="HTH_ArsR_DNA-bd_dom"/>
</dbReference>
<dbReference type="NCBIfam" id="NF033788">
    <property type="entry name" value="HTH_metalloreg"/>
    <property type="match status" value="1"/>
</dbReference>
<evidence type="ECO:0000313" key="5">
    <source>
        <dbReference type="EMBL" id="HFB53148.1"/>
    </source>
</evidence>
<evidence type="ECO:0000256" key="3">
    <source>
        <dbReference type="ARBA" id="ARBA00023163"/>
    </source>
</evidence>
<name>A0A7C3C350_9BACT</name>
<dbReference type="GO" id="GO:0003677">
    <property type="term" value="F:DNA binding"/>
    <property type="evidence" value="ECO:0007669"/>
    <property type="project" value="UniProtKB-KW"/>
</dbReference>